<sequence>MADFRLIRRVGGAKLLFARQLRHQRRDKVIVAARAAQREAVGGVAGSQLLHGPQGFQLAQPLGQRRGGMVAYAFRHIGKQRVQTVQAQRVQHRLCFGRGVRQISAHGDPLFNFQSGRALYAPVTPR</sequence>
<accession>A0A645JAG3</accession>
<evidence type="ECO:0000313" key="1">
    <source>
        <dbReference type="EMBL" id="MPN57454.1"/>
    </source>
</evidence>
<gene>
    <name evidence="1" type="ORF">SDC9_205148</name>
</gene>
<organism evidence="1">
    <name type="scientific">bioreactor metagenome</name>
    <dbReference type="NCBI Taxonomy" id="1076179"/>
    <lineage>
        <taxon>unclassified sequences</taxon>
        <taxon>metagenomes</taxon>
        <taxon>ecological metagenomes</taxon>
    </lineage>
</organism>
<dbReference type="EMBL" id="VSSQ01128995">
    <property type="protein sequence ID" value="MPN57454.1"/>
    <property type="molecule type" value="Genomic_DNA"/>
</dbReference>
<dbReference type="AlphaFoldDB" id="A0A645JAG3"/>
<protein>
    <submittedName>
        <fullName evidence="1">Uncharacterized protein</fullName>
    </submittedName>
</protein>
<proteinExistence type="predicted"/>
<reference evidence="1" key="1">
    <citation type="submission" date="2019-08" db="EMBL/GenBank/DDBJ databases">
        <authorList>
            <person name="Kucharzyk K."/>
            <person name="Murdoch R.W."/>
            <person name="Higgins S."/>
            <person name="Loffler F."/>
        </authorList>
    </citation>
    <scope>NUCLEOTIDE SEQUENCE</scope>
</reference>
<comment type="caution">
    <text evidence="1">The sequence shown here is derived from an EMBL/GenBank/DDBJ whole genome shotgun (WGS) entry which is preliminary data.</text>
</comment>
<name>A0A645JAG3_9ZZZZ</name>